<evidence type="ECO:0000256" key="4">
    <source>
        <dbReference type="ARBA" id="ARBA00022729"/>
    </source>
</evidence>
<dbReference type="CDD" id="cd19979">
    <property type="entry name" value="PBP1_ABC_ligand_binding-like"/>
    <property type="match status" value="1"/>
</dbReference>
<keyword evidence="4" id="KW-0732">Signal</keyword>
<reference evidence="6 7" key="1">
    <citation type="journal article" date="2014" name="PLoS ONE">
        <title>Grimontia indica AK16(T), sp. nov., Isolated from a Seawater Sample Reports the Presence of Pathogenic Genes Similar to Vibrio Genus.</title>
        <authorList>
            <person name="Singh A."/>
            <person name="Vaidya B."/>
            <person name="Khatri I."/>
            <person name="Srinivas T.N."/>
            <person name="Subramanian S."/>
            <person name="Korpole S."/>
            <person name="Pinnaka A.K."/>
        </authorList>
    </citation>
    <scope>NUCLEOTIDE SEQUENCE [LARGE SCALE GENOMIC DNA]</scope>
    <source>
        <strain evidence="6 7">AK16</strain>
    </source>
</reference>
<dbReference type="InterPro" id="IPR028081">
    <property type="entry name" value="Leu-bd"/>
</dbReference>
<gene>
    <name evidence="6" type="ORF">D515_01492</name>
</gene>
<comment type="similarity">
    <text evidence="1">Belongs to the bacterial solute-binding protein 7 family.</text>
</comment>
<dbReference type="InterPro" id="IPR038404">
    <property type="entry name" value="TRAP_DctP_sf"/>
</dbReference>
<organism evidence="6 7">
    <name type="scientific">Grimontia indica</name>
    <dbReference type="NCBI Taxonomy" id="1056512"/>
    <lineage>
        <taxon>Bacteria</taxon>
        <taxon>Pseudomonadati</taxon>
        <taxon>Pseudomonadota</taxon>
        <taxon>Gammaproteobacteria</taxon>
        <taxon>Vibrionales</taxon>
        <taxon>Vibrionaceae</taxon>
        <taxon>Grimontia</taxon>
    </lineage>
</organism>
<dbReference type="Proteomes" id="UP000011223">
    <property type="component" value="Unassembled WGS sequence"/>
</dbReference>
<evidence type="ECO:0000256" key="1">
    <source>
        <dbReference type="ARBA" id="ARBA00009023"/>
    </source>
</evidence>
<dbReference type="SUPFAM" id="SSF53822">
    <property type="entry name" value="Periplasmic binding protein-like I"/>
    <property type="match status" value="1"/>
</dbReference>
<dbReference type="CDD" id="cd13603">
    <property type="entry name" value="PBP2_TRAP_Siap_TeaA_like"/>
    <property type="match status" value="1"/>
</dbReference>
<evidence type="ECO:0000256" key="3">
    <source>
        <dbReference type="ARBA" id="ARBA00022448"/>
    </source>
</evidence>
<keyword evidence="6" id="KW-0675">Receptor</keyword>
<dbReference type="EMBL" id="ANFM02000019">
    <property type="protein sequence ID" value="EOD79442.1"/>
    <property type="molecule type" value="Genomic_DNA"/>
</dbReference>
<evidence type="ECO:0000313" key="7">
    <source>
        <dbReference type="Proteomes" id="UP000011223"/>
    </source>
</evidence>
<sequence>MRYIFILTALLMLLNGCDSQNSPKTDHMEEAPTQSLKLVLSSHEGSASAEAAQYFASLVKEKSKGELTVSTSFKTDNASERELIASVQNGDVDFAVISSSKISYLSPALELFDLPFFFTNQQQVKQVYSSPTGRQLLSKLNEDDIHGVAFWDGGFKHLVTTFPLESASQFDGRRFRVPESTTIRQQFASWSSLAIPVSDEMLTQAFTNGDLDGEEITLSQLSARRMTGQDIYLTHHGHQTLILIMSPKTKAKLTQLQKETIKSAANIATSFQYEIARRKDNIALANLKEEGITHKPATPLLDWMKQASSGVMEQKRMYIGTAIIEQVLQGKENWSHLHPDKLIVALDADMIGGSAISGLSIRRGIELALDEINQNGGVLGKEVKLVVRNNSMVPSRGLDNIKVFATLPNLLAVFSGISSPVVLAELELLHEHKILMLAPWAAATPIVSNGQSPNFVFRVSVRDEYAAQFLLDGALGVSEKVGFLLVNNGWGRSNFEGLTKEMEKRSLAPVHMEWFDWGEKNMENKVKNLVQKGVESIIFVGNSVEGEKFVSHLAKHPNPPIVFSHWGITGSEFAHRSKQALKAVDLRVLQTFTFVENDTPAAKVLTQKYHQRYGTRDESDIYAPSGTAHAYDLMHMLAIAAEKAGSADMSAIQKELTKLERYDGLMKQYLSPFGRGMQDALTAEDYLFAFYKDGSLYPLKSDR</sequence>
<dbReference type="PANTHER" id="PTHR33376">
    <property type="match status" value="1"/>
</dbReference>
<name>R1IPT2_9GAMM</name>
<keyword evidence="7" id="KW-1185">Reference proteome</keyword>
<dbReference type="Gene3D" id="3.40.190.170">
    <property type="entry name" value="Bacterial extracellular solute-binding protein, family 7"/>
    <property type="match status" value="1"/>
</dbReference>
<accession>R1IPT2</accession>
<evidence type="ECO:0000256" key="2">
    <source>
        <dbReference type="ARBA" id="ARBA00010062"/>
    </source>
</evidence>
<dbReference type="Gene3D" id="3.40.50.2300">
    <property type="match status" value="2"/>
</dbReference>
<dbReference type="NCBIfam" id="NF037995">
    <property type="entry name" value="TRAP_S1"/>
    <property type="match status" value="1"/>
</dbReference>
<protein>
    <submittedName>
        <fullName evidence="6">Extracellular ligand-binding receptor</fullName>
    </submittedName>
</protein>
<comment type="caution">
    <text evidence="6">The sequence shown here is derived from an EMBL/GenBank/DDBJ whole genome shotgun (WGS) entry which is preliminary data.</text>
</comment>
<dbReference type="eggNOG" id="COG1638">
    <property type="taxonomic scope" value="Bacteria"/>
</dbReference>
<dbReference type="InterPro" id="IPR018389">
    <property type="entry name" value="DctP_fam"/>
</dbReference>
<dbReference type="RefSeq" id="WP_002538910.1">
    <property type="nucleotide sequence ID" value="NZ_ANFM02000019.1"/>
</dbReference>
<dbReference type="Pfam" id="PF03480">
    <property type="entry name" value="DctP"/>
    <property type="match status" value="1"/>
</dbReference>
<feature type="domain" description="Leucine-binding protein" evidence="5">
    <location>
        <begin position="348"/>
        <end position="679"/>
    </location>
</feature>
<dbReference type="PANTHER" id="PTHR33376:SF7">
    <property type="entry name" value="C4-DICARBOXYLATE-BINDING PROTEIN DCTB"/>
    <property type="match status" value="1"/>
</dbReference>
<keyword evidence="3" id="KW-0813">Transport</keyword>
<evidence type="ECO:0000313" key="6">
    <source>
        <dbReference type="EMBL" id="EOD79442.1"/>
    </source>
</evidence>
<dbReference type="GO" id="GO:0055085">
    <property type="term" value="P:transmembrane transport"/>
    <property type="evidence" value="ECO:0007669"/>
    <property type="project" value="InterPro"/>
</dbReference>
<dbReference type="Pfam" id="PF13458">
    <property type="entry name" value="Peripla_BP_6"/>
    <property type="match status" value="1"/>
</dbReference>
<dbReference type="eggNOG" id="COG0683">
    <property type="taxonomic scope" value="Bacteria"/>
</dbReference>
<evidence type="ECO:0000259" key="5">
    <source>
        <dbReference type="Pfam" id="PF13458"/>
    </source>
</evidence>
<comment type="similarity">
    <text evidence="2">Belongs to the leucine-binding protein family.</text>
</comment>
<proteinExistence type="inferred from homology"/>
<dbReference type="InterPro" id="IPR028082">
    <property type="entry name" value="Peripla_BP_I"/>
</dbReference>
<dbReference type="AlphaFoldDB" id="R1IPT2"/>